<accession>A0A0R2LNU4</accession>
<keyword evidence="3" id="KW-1185">Reference proteome</keyword>
<name>A0A0R2LNU4_9LACO</name>
<feature type="chain" id="PRO_5006420063" description="Surface layer protein A domain-containing protein" evidence="1">
    <location>
        <begin position="28"/>
        <end position="195"/>
    </location>
</feature>
<evidence type="ECO:0008006" key="4">
    <source>
        <dbReference type="Google" id="ProtNLM"/>
    </source>
</evidence>
<reference evidence="2 3" key="1">
    <citation type="journal article" date="2015" name="Genome Announc.">
        <title>Expanding the biotechnology potential of lactobacilli through comparative genomics of 213 strains and associated genera.</title>
        <authorList>
            <person name="Sun Z."/>
            <person name="Harris H.M."/>
            <person name="McCann A."/>
            <person name="Guo C."/>
            <person name="Argimon S."/>
            <person name="Zhang W."/>
            <person name="Yang X."/>
            <person name="Jeffery I.B."/>
            <person name="Cooney J.C."/>
            <person name="Kagawa T.F."/>
            <person name="Liu W."/>
            <person name="Song Y."/>
            <person name="Salvetti E."/>
            <person name="Wrobel A."/>
            <person name="Rasinkangas P."/>
            <person name="Parkhill J."/>
            <person name="Rea M.C."/>
            <person name="O'Sullivan O."/>
            <person name="Ritari J."/>
            <person name="Douillard F.P."/>
            <person name="Paul Ross R."/>
            <person name="Yang R."/>
            <person name="Briner A.E."/>
            <person name="Felis G.E."/>
            <person name="de Vos W.M."/>
            <person name="Barrangou R."/>
            <person name="Klaenhammer T.R."/>
            <person name="Caufield P.W."/>
            <person name="Cui Y."/>
            <person name="Zhang H."/>
            <person name="O'Toole P.W."/>
        </authorList>
    </citation>
    <scope>NUCLEOTIDE SEQUENCE [LARGE SCALE GENOMIC DNA]</scope>
    <source>
        <strain evidence="2 3">DSM 22467</strain>
    </source>
</reference>
<evidence type="ECO:0000313" key="2">
    <source>
        <dbReference type="EMBL" id="KRO03429.1"/>
    </source>
</evidence>
<organism evidence="2 3">
    <name type="scientific">Levilactobacillus paucivorans</name>
    <dbReference type="NCBI Taxonomy" id="616990"/>
    <lineage>
        <taxon>Bacteria</taxon>
        <taxon>Bacillati</taxon>
        <taxon>Bacillota</taxon>
        <taxon>Bacilli</taxon>
        <taxon>Lactobacillales</taxon>
        <taxon>Lactobacillaceae</taxon>
        <taxon>Levilactobacillus</taxon>
    </lineage>
</organism>
<dbReference type="AlphaFoldDB" id="A0A0R2LNU4"/>
<keyword evidence="1" id="KW-0732">Signal</keyword>
<dbReference type="RefSeq" id="WP_057878815.1">
    <property type="nucleotide sequence ID" value="NZ_JQCA01000096.1"/>
</dbReference>
<feature type="signal peptide" evidence="1">
    <location>
        <begin position="1"/>
        <end position="27"/>
    </location>
</feature>
<dbReference type="OrthoDB" id="2321495at2"/>
<dbReference type="Proteomes" id="UP000051906">
    <property type="component" value="Unassembled WGS sequence"/>
</dbReference>
<protein>
    <recommendedName>
        <fullName evidence="4">Surface layer protein A domain-containing protein</fullName>
    </recommendedName>
</protein>
<gene>
    <name evidence="2" type="ORF">IV54_GL000245</name>
</gene>
<sequence length="195" mass="22770">MKKQTFIMTALALAAFGVVGSTTTAHAASHWKSAQWVDLTKTVKVDKIQNSTAKKLKTYTIKSGTRYKMSHWTGATRWVVQSGRFNSGKKYTYAVRKGGNNTSWFKMTKYLPFHGYRIATEFTMDKANTFYSKDQDSSILSDFKPTQYKKVIFDNDLKAFNPKHHQWDWEHGDYITTYKYKEGSWHYITSWNYNF</sequence>
<comment type="caution">
    <text evidence="2">The sequence shown here is derived from an EMBL/GenBank/DDBJ whole genome shotgun (WGS) entry which is preliminary data.</text>
</comment>
<dbReference type="EMBL" id="JQCA01000096">
    <property type="protein sequence ID" value="KRO03429.1"/>
    <property type="molecule type" value="Genomic_DNA"/>
</dbReference>
<evidence type="ECO:0000313" key="3">
    <source>
        <dbReference type="Proteomes" id="UP000051906"/>
    </source>
</evidence>
<proteinExistence type="predicted"/>
<evidence type="ECO:0000256" key="1">
    <source>
        <dbReference type="SAM" id="SignalP"/>
    </source>
</evidence>
<dbReference type="PATRIC" id="fig|616990.3.peg.267"/>